<dbReference type="InterPro" id="IPR014219">
    <property type="entry name" value="SpoIVB"/>
</dbReference>
<sequence length="449" mass="49921">MGRLCRSVIKSVKQRWKRSSLYLGISLLVLTLLIPMFLTTIGFPEELQIVKGHKQLLEIDFPFPVYIRVDKSEELKINGQQVNDNYFKVDLSNPLAIKSAVLGEIDLEFNLFGVIPIRQATVNVIPQVKVYPGGQSVGIILESKGVLVVKKSYVLGTDNEKYYLANSAGIKVGDRILAVNGQRVEGKKSLSKLINYYGQRQEVLKLKIRRNGSLITKNLEPKKNHSGRYMIGLYIDDGATGVGTMTFYDPQTKMYGALGHMITEPNSRSRMPISEGKIVKADISGIQRGNDTLPGEKLGTFFDNQQIMGKINKNDRFGIYGKLNHTVSNKFFPDPIPVATALQVKRGPAKIYTVVEDDEIEEFQIQIVEVMKQQSPHEKGLVVKITDHELLNKTGGIIQGMSGSPIVQNGKLVGAVTHVFINDSTKGYGVLAEWMIEKAGLIQDKMAQN</sequence>
<keyword evidence="4" id="KW-1185">Reference proteome</keyword>
<name>D9QRU2_ACEAZ</name>
<dbReference type="SUPFAM" id="SSF50156">
    <property type="entry name" value="PDZ domain-like"/>
    <property type="match status" value="1"/>
</dbReference>
<dbReference type="STRING" id="574087.Acear_1728"/>
<feature type="transmembrane region" description="Helical" evidence="1">
    <location>
        <begin position="21"/>
        <end position="43"/>
    </location>
</feature>
<dbReference type="InterPro" id="IPR009003">
    <property type="entry name" value="Peptidase_S1_PA"/>
</dbReference>
<dbReference type="GO" id="GO:0016787">
    <property type="term" value="F:hydrolase activity"/>
    <property type="evidence" value="ECO:0007669"/>
    <property type="project" value="UniProtKB-KW"/>
</dbReference>
<dbReference type="Pfam" id="PF17820">
    <property type="entry name" value="PDZ_6"/>
    <property type="match status" value="1"/>
</dbReference>
<dbReference type="Gene3D" id="2.30.42.10">
    <property type="match status" value="1"/>
</dbReference>
<dbReference type="InterPro" id="IPR036034">
    <property type="entry name" value="PDZ_sf"/>
</dbReference>
<evidence type="ECO:0000259" key="2">
    <source>
        <dbReference type="PROSITE" id="PS51494"/>
    </source>
</evidence>
<keyword evidence="3" id="KW-0378">Hydrolase</keyword>
<evidence type="ECO:0000313" key="3">
    <source>
        <dbReference type="EMBL" id="ADL13233.1"/>
    </source>
</evidence>
<evidence type="ECO:0000313" key="4">
    <source>
        <dbReference type="Proteomes" id="UP000001661"/>
    </source>
</evidence>
<proteinExistence type="predicted"/>
<evidence type="ECO:0000256" key="1">
    <source>
        <dbReference type="SAM" id="Phobius"/>
    </source>
</evidence>
<dbReference type="SUPFAM" id="SSF50494">
    <property type="entry name" value="Trypsin-like serine proteases"/>
    <property type="match status" value="1"/>
</dbReference>
<gene>
    <name evidence="3" type="ordered locus">Acear_1728</name>
</gene>
<dbReference type="eggNOG" id="COG0750">
    <property type="taxonomic scope" value="Bacteria"/>
</dbReference>
<protein>
    <submittedName>
        <fullName evidence="3">Stage IV sporulation protein B</fullName>
        <ecNumber evidence="3">3.4.21.116</ecNumber>
    </submittedName>
</protein>
<dbReference type="Proteomes" id="UP000001661">
    <property type="component" value="Chromosome"/>
</dbReference>
<dbReference type="EC" id="3.4.21.116" evidence="3"/>
<dbReference type="NCBIfam" id="TIGR02860">
    <property type="entry name" value="spore_IV_B"/>
    <property type="match status" value="1"/>
</dbReference>
<organism evidence="3 4">
    <name type="scientific">Acetohalobium arabaticum (strain ATCC 49924 / DSM 5501 / Z-7288)</name>
    <dbReference type="NCBI Taxonomy" id="574087"/>
    <lineage>
        <taxon>Bacteria</taxon>
        <taxon>Bacillati</taxon>
        <taxon>Bacillota</taxon>
        <taxon>Clostridia</taxon>
        <taxon>Halanaerobiales</taxon>
        <taxon>Halobacteroidaceae</taxon>
        <taxon>Acetohalobium</taxon>
    </lineage>
</organism>
<keyword evidence="1" id="KW-1133">Transmembrane helix</keyword>
<dbReference type="InterPro" id="IPR001478">
    <property type="entry name" value="PDZ"/>
</dbReference>
<dbReference type="HOGENOM" id="CLU_035713_1_0_9"/>
<dbReference type="InterPro" id="IPR041489">
    <property type="entry name" value="PDZ_6"/>
</dbReference>
<feature type="domain" description="Peptidase S55" evidence="2">
    <location>
        <begin position="213"/>
        <end position="449"/>
    </location>
</feature>
<dbReference type="EMBL" id="CP002105">
    <property type="protein sequence ID" value="ADL13233.1"/>
    <property type="molecule type" value="Genomic_DNA"/>
</dbReference>
<reference evidence="3 4" key="1">
    <citation type="journal article" date="2010" name="Stand. Genomic Sci.">
        <title>Complete genome sequence of Acetohalobium arabaticum type strain (Z-7288).</title>
        <authorList>
            <person name="Sikorski J."/>
            <person name="Lapidus A."/>
            <person name="Chertkov O."/>
            <person name="Lucas S."/>
            <person name="Copeland A."/>
            <person name="Glavina Del Rio T."/>
            <person name="Nolan M."/>
            <person name="Tice H."/>
            <person name="Cheng J.F."/>
            <person name="Han C."/>
            <person name="Brambilla E."/>
            <person name="Pitluck S."/>
            <person name="Liolios K."/>
            <person name="Ivanova N."/>
            <person name="Mavromatis K."/>
            <person name="Mikhailova N."/>
            <person name="Pati A."/>
            <person name="Bruce D."/>
            <person name="Detter C."/>
            <person name="Tapia R."/>
            <person name="Goodwin L."/>
            <person name="Chen A."/>
            <person name="Palaniappan K."/>
            <person name="Land M."/>
            <person name="Hauser L."/>
            <person name="Chang Y.J."/>
            <person name="Jeffries C.D."/>
            <person name="Rohde M."/>
            <person name="Goker M."/>
            <person name="Spring S."/>
            <person name="Woyke T."/>
            <person name="Bristow J."/>
            <person name="Eisen J.A."/>
            <person name="Markowitz V."/>
            <person name="Hugenholtz P."/>
            <person name="Kyrpides N.C."/>
            <person name="Klenk H.P."/>
        </authorList>
    </citation>
    <scope>NUCLEOTIDE SEQUENCE [LARGE SCALE GENOMIC DNA]</scope>
    <source>
        <strain evidence="4">ATCC 49924 / DSM 5501 / Z-7288</strain>
    </source>
</reference>
<dbReference type="Pfam" id="PF05580">
    <property type="entry name" value="Peptidase_S55"/>
    <property type="match status" value="1"/>
</dbReference>
<dbReference type="SMART" id="SM00228">
    <property type="entry name" value="PDZ"/>
    <property type="match status" value="1"/>
</dbReference>
<dbReference type="PROSITE" id="PS51494">
    <property type="entry name" value="SPOIVB"/>
    <property type="match status" value="1"/>
</dbReference>
<accession>D9QRU2</accession>
<dbReference type="OrthoDB" id="9765242at2"/>
<dbReference type="InterPro" id="IPR008763">
    <property type="entry name" value="Peptidase_S55"/>
</dbReference>
<dbReference type="KEGG" id="aar:Acear_1728"/>
<keyword evidence="1" id="KW-0472">Membrane</keyword>
<dbReference type="MEROPS" id="S55.001"/>
<dbReference type="AlphaFoldDB" id="D9QRU2"/>
<keyword evidence="1" id="KW-0812">Transmembrane</keyword>